<comment type="similarity">
    <text evidence="8">Belongs to the COQ7 family.</text>
</comment>
<evidence type="ECO:0000256" key="8">
    <source>
        <dbReference type="HAMAP-Rule" id="MF_01658"/>
    </source>
</evidence>
<comment type="subcellular location">
    <subcellularLocation>
        <location evidence="8">Cell membrane</location>
        <topology evidence="8">Peripheral membrane protein</topology>
    </subcellularLocation>
</comment>
<feature type="binding site" evidence="8">
    <location>
        <position position="58"/>
    </location>
    <ligand>
        <name>Fe cation</name>
        <dbReference type="ChEBI" id="CHEBI:24875"/>
        <label>1</label>
    </ligand>
</feature>
<keyword evidence="3 8" id="KW-0479">Metal-binding</keyword>
<evidence type="ECO:0000256" key="1">
    <source>
        <dbReference type="ARBA" id="ARBA00004749"/>
    </source>
</evidence>
<dbReference type="InterPro" id="IPR011566">
    <property type="entry name" value="Ubq_synth_Coq7"/>
</dbReference>
<dbReference type="RefSeq" id="WP_161720472.1">
    <property type="nucleotide sequence ID" value="NZ_JAAAPO010000007.1"/>
</dbReference>
<protein>
    <recommendedName>
        <fullName evidence="8">3-demethoxyubiquinol 3-hydroxylase</fullName>
        <shortName evidence="8">DMQ hydroxylase</shortName>
        <ecNumber evidence="8">1.14.99.60</ecNumber>
    </recommendedName>
    <alternativeName>
        <fullName evidence="8">2-nonaprenyl-3-methyl-6-methoxy-1,4-benzoquinol hydroxylase</fullName>
    </alternativeName>
</protein>
<dbReference type="EC" id="1.14.99.60" evidence="8"/>
<evidence type="ECO:0000256" key="2">
    <source>
        <dbReference type="ARBA" id="ARBA00022688"/>
    </source>
</evidence>
<dbReference type="InterPro" id="IPR009078">
    <property type="entry name" value="Ferritin-like_SF"/>
</dbReference>
<organism evidence="9 10">
    <name type="scientific">Novosphingobium ovatum</name>
    <dbReference type="NCBI Taxonomy" id="1908523"/>
    <lineage>
        <taxon>Bacteria</taxon>
        <taxon>Pseudomonadati</taxon>
        <taxon>Pseudomonadota</taxon>
        <taxon>Alphaproteobacteria</taxon>
        <taxon>Sphingomonadales</taxon>
        <taxon>Sphingomonadaceae</taxon>
        <taxon>Novosphingobium</taxon>
    </lineage>
</organism>
<dbReference type="Pfam" id="PF03232">
    <property type="entry name" value="COQ7"/>
    <property type="match status" value="1"/>
</dbReference>
<sequence length="181" mass="19888">MSSRPPLPKAPLPKAIERMIRVDQAGEYGAVRIYAGQMAVMGDRGPNGAKIREMEAQEAEHRQWFDRLLAERGARPTLLQPVWHVAGFALGAATALISPEAAMACTAAIETEIDQHYTQQLEELGEEEPELAGLIRKARDDEREHLDEALKAGAERAPAYPLLSAAIRLGCRAAIRLSERI</sequence>
<dbReference type="SUPFAM" id="SSF47240">
    <property type="entry name" value="Ferritin-like"/>
    <property type="match status" value="1"/>
</dbReference>
<dbReference type="EMBL" id="JAAAPO010000007">
    <property type="protein sequence ID" value="NBC37932.1"/>
    <property type="molecule type" value="Genomic_DNA"/>
</dbReference>
<evidence type="ECO:0000256" key="4">
    <source>
        <dbReference type="ARBA" id="ARBA00023002"/>
    </source>
</evidence>
<comment type="catalytic activity">
    <reaction evidence="8">
        <text>a 5-methoxy-2-methyl-3-(all-trans-polyprenyl)benzene-1,4-diol + AH2 + O2 = a 3-demethylubiquinol + A + H2O</text>
        <dbReference type="Rhea" id="RHEA:50908"/>
        <dbReference type="Rhea" id="RHEA-COMP:10859"/>
        <dbReference type="Rhea" id="RHEA-COMP:10914"/>
        <dbReference type="ChEBI" id="CHEBI:13193"/>
        <dbReference type="ChEBI" id="CHEBI:15377"/>
        <dbReference type="ChEBI" id="CHEBI:15379"/>
        <dbReference type="ChEBI" id="CHEBI:17499"/>
        <dbReference type="ChEBI" id="CHEBI:84167"/>
        <dbReference type="ChEBI" id="CHEBI:84422"/>
        <dbReference type="EC" id="1.14.99.60"/>
    </reaction>
</comment>
<keyword evidence="2 8" id="KW-0831">Ubiquinone biosynthesis</keyword>
<reference evidence="10" key="1">
    <citation type="submission" date="2020-01" db="EMBL/GenBank/DDBJ databases">
        <title>Sphingomonas sp. strain CSW-10.</title>
        <authorList>
            <person name="Chen W.-M."/>
        </authorList>
    </citation>
    <scope>NUCLEOTIDE SEQUENCE [LARGE SCALE GENOMIC DNA]</scope>
    <source>
        <strain evidence="10">FSY-8</strain>
    </source>
</reference>
<feature type="binding site" evidence="8">
    <location>
        <position position="27"/>
    </location>
    <ligand>
        <name>Fe cation</name>
        <dbReference type="ChEBI" id="CHEBI:24875"/>
        <label>1</label>
    </ligand>
</feature>
<feature type="binding site" evidence="8">
    <location>
        <position position="142"/>
    </location>
    <ligand>
        <name>Fe cation</name>
        <dbReference type="ChEBI" id="CHEBI:24875"/>
        <label>2</label>
    </ligand>
</feature>
<evidence type="ECO:0000256" key="6">
    <source>
        <dbReference type="ARBA" id="ARBA00023033"/>
    </source>
</evidence>
<evidence type="ECO:0000313" key="10">
    <source>
        <dbReference type="Proteomes" id="UP000753724"/>
    </source>
</evidence>
<dbReference type="InterPro" id="IPR012347">
    <property type="entry name" value="Ferritin-like"/>
</dbReference>
<evidence type="ECO:0000256" key="7">
    <source>
        <dbReference type="ARBA" id="ARBA00023136"/>
    </source>
</evidence>
<evidence type="ECO:0000313" key="9">
    <source>
        <dbReference type="EMBL" id="NBC37932.1"/>
    </source>
</evidence>
<comment type="pathway">
    <text evidence="1 8">Cofactor biosynthesis; ubiquinone biosynthesis.</text>
</comment>
<dbReference type="CDD" id="cd01042">
    <property type="entry name" value="DMQH"/>
    <property type="match status" value="1"/>
</dbReference>
<comment type="cofactor">
    <cofactor evidence="8">
        <name>Fe cation</name>
        <dbReference type="ChEBI" id="CHEBI:24875"/>
    </cofactor>
    <text evidence="8">Binds 2 iron ions per subunit.</text>
</comment>
<dbReference type="Gene3D" id="1.20.1260.10">
    <property type="match status" value="1"/>
</dbReference>
<feature type="binding site" evidence="8">
    <location>
        <position position="110"/>
    </location>
    <ligand>
        <name>Fe cation</name>
        <dbReference type="ChEBI" id="CHEBI:24875"/>
        <label>2</label>
    </ligand>
</feature>
<dbReference type="PANTHER" id="PTHR11237:SF4">
    <property type="entry name" value="5-DEMETHOXYUBIQUINONE HYDROXYLASE, MITOCHONDRIAL"/>
    <property type="match status" value="1"/>
</dbReference>
<keyword evidence="8" id="KW-1003">Cell membrane</keyword>
<dbReference type="PANTHER" id="PTHR11237">
    <property type="entry name" value="COENZYME Q10 BIOSYNTHESIS PROTEIN 7"/>
    <property type="match status" value="1"/>
</dbReference>
<gene>
    <name evidence="8" type="primary">coq7</name>
    <name evidence="9" type="ORF">GTZ99_15360</name>
</gene>
<feature type="binding site" evidence="8">
    <location>
        <position position="142"/>
    </location>
    <ligand>
        <name>Fe cation</name>
        <dbReference type="ChEBI" id="CHEBI:24875"/>
        <label>1</label>
    </ligand>
</feature>
<evidence type="ECO:0000256" key="5">
    <source>
        <dbReference type="ARBA" id="ARBA00023004"/>
    </source>
</evidence>
<evidence type="ECO:0000256" key="3">
    <source>
        <dbReference type="ARBA" id="ARBA00022723"/>
    </source>
</evidence>
<accession>A0ABW9XH92</accession>
<dbReference type="Proteomes" id="UP000753724">
    <property type="component" value="Unassembled WGS sequence"/>
</dbReference>
<keyword evidence="7 8" id="KW-0472">Membrane</keyword>
<feature type="binding site" evidence="8">
    <location>
        <position position="58"/>
    </location>
    <ligand>
        <name>Fe cation</name>
        <dbReference type="ChEBI" id="CHEBI:24875"/>
        <label>2</label>
    </ligand>
</feature>
<proteinExistence type="inferred from homology"/>
<comment type="caution">
    <text evidence="9">The sequence shown here is derived from an EMBL/GenBank/DDBJ whole genome shotgun (WGS) entry which is preliminary data.</text>
</comment>
<feature type="binding site" evidence="8">
    <location>
        <position position="145"/>
    </location>
    <ligand>
        <name>Fe cation</name>
        <dbReference type="ChEBI" id="CHEBI:24875"/>
        <label>2</label>
    </ligand>
</feature>
<name>A0ABW9XH92_9SPHN</name>
<keyword evidence="5 8" id="KW-0408">Iron</keyword>
<keyword evidence="10" id="KW-1185">Reference proteome</keyword>
<keyword evidence="4 8" id="KW-0560">Oxidoreductase</keyword>
<comment type="function">
    <text evidence="8">Catalyzes the hydroxylation of 2-nonaprenyl-3-methyl-6-methoxy-1,4-benzoquinol during ubiquinone biosynthesis.</text>
</comment>
<keyword evidence="6 8" id="KW-0503">Monooxygenase</keyword>
<dbReference type="HAMAP" id="MF_01658">
    <property type="entry name" value="COQ7"/>
    <property type="match status" value="1"/>
</dbReference>
<feature type="binding site" evidence="8">
    <location>
        <position position="61"/>
    </location>
    <ligand>
        <name>Fe cation</name>
        <dbReference type="ChEBI" id="CHEBI:24875"/>
        <label>1</label>
    </ligand>
</feature>